<organism evidence="3">
    <name type="scientific">Spirodela intermedia</name>
    <name type="common">Intermediate duckweed</name>
    <dbReference type="NCBI Taxonomy" id="51605"/>
    <lineage>
        <taxon>Eukaryota</taxon>
        <taxon>Viridiplantae</taxon>
        <taxon>Streptophyta</taxon>
        <taxon>Embryophyta</taxon>
        <taxon>Tracheophyta</taxon>
        <taxon>Spermatophyta</taxon>
        <taxon>Magnoliopsida</taxon>
        <taxon>Liliopsida</taxon>
        <taxon>Araceae</taxon>
        <taxon>Lemnoideae</taxon>
        <taxon>Spirodela</taxon>
    </lineage>
</organism>
<evidence type="ECO:0000313" key="4">
    <source>
        <dbReference type="Proteomes" id="UP001189122"/>
    </source>
</evidence>
<dbReference type="AlphaFoldDB" id="A0A7I8IC29"/>
<dbReference type="Proteomes" id="UP001189122">
    <property type="component" value="Unassembled WGS sequence"/>
</dbReference>
<accession>A0A7I8IC29</accession>
<dbReference type="EMBL" id="CACRZD030000002">
    <property type="protein sequence ID" value="CAA6655337.1"/>
    <property type="molecule type" value="Genomic_DNA"/>
</dbReference>
<feature type="signal peptide" evidence="2">
    <location>
        <begin position="1"/>
        <end position="18"/>
    </location>
</feature>
<dbReference type="PANTHER" id="PTHR31390:SF2">
    <property type="entry name" value="EXPRESSED PROTEIN"/>
    <property type="match status" value="1"/>
</dbReference>
<reference evidence="3 4" key="1">
    <citation type="submission" date="2019-12" db="EMBL/GenBank/DDBJ databases">
        <authorList>
            <person name="Scholz U."/>
            <person name="Mascher M."/>
            <person name="Fiebig A."/>
        </authorList>
    </citation>
    <scope>NUCLEOTIDE SEQUENCE</scope>
</reference>
<evidence type="ECO:0000256" key="1">
    <source>
        <dbReference type="SAM" id="MobiDB-lite"/>
    </source>
</evidence>
<feature type="region of interest" description="Disordered" evidence="1">
    <location>
        <begin position="43"/>
        <end position="76"/>
    </location>
</feature>
<dbReference type="PANTHER" id="PTHR31390">
    <property type="entry name" value="EXPRESSED PROTEIN"/>
    <property type="match status" value="1"/>
</dbReference>
<gene>
    <name evidence="3" type="ORF">SI7747_02001877</name>
</gene>
<name>A0A7I8IC29_SPIIN</name>
<evidence type="ECO:0000313" key="3">
    <source>
        <dbReference type="EMBL" id="CAA2615624.1"/>
    </source>
</evidence>
<feature type="compositionally biased region" description="Low complexity" evidence="1">
    <location>
        <begin position="124"/>
        <end position="134"/>
    </location>
</feature>
<dbReference type="Pfam" id="PF12043">
    <property type="entry name" value="DUF3527"/>
    <property type="match status" value="2"/>
</dbReference>
<dbReference type="EMBL" id="LR743589">
    <property type="protein sequence ID" value="CAA2615624.1"/>
    <property type="molecule type" value="Genomic_DNA"/>
</dbReference>
<proteinExistence type="predicted"/>
<sequence length="438" mass="48197">MAFTFAYLVELSLLPSFAFHSSYFTRNDLPKHDQLARADTKELISGEDGNGMDPRGPLTLEKSCSQGGSDRELDTQNWGGFHSSQHALAEHFSSWLKRDFWSWKASQIGHRRSPFRGMEPRRQGSALSSDGWSSSASDCSQGLLHLTWERGIPCFVFMVDGEKGEEVYAASMRKAASPEARALDFMYMFHSYGSFQKSWRRPVADAVGLVGKMKVSSSSSYSPEDRSRLTETEFVLFATESRRPARELQKKNKGLLRSTYSSRLRKGGGRYLIEELSPSYLDHQLKLFDKSSRAAAAAADLVHQGIPPPNLELGAIIVRDRRREPLAGGWGLKFLEKPAAGSSEEEKVEEEIGGPPPRVVMVVPAGFHGGPATSTAGVRRGGNERGGPTLRVTAAKEGLYRVSFQGRRLSALQAFSAAVAIIHAHTPAMAKVILSPHI</sequence>
<keyword evidence="4" id="KW-1185">Reference proteome</keyword>
<evidence type="ECO:0000256" key="2">
    <source>
        <dbReference type="SAM" id="SignalP"/>
    </source>
</evidence>
<keyword evidence="2" id="KW-0732">Signal</keyword>
<feature type="chain" id="PRO_5029654439" evidence="2">
    <location>
        <begin position="19"/>
        <end position="438"/>
    </location>
</feature>
<protein>
    <submittedName>
        <fullName evidence="3">Uncharacterized protein</fullName>
    </submittedName>
</protein>
<feature type="region of interest" description="Disordered" evidence="1">
    <location>
        <begin position="113"/>
        <end position="134"/>
    </location>
</feature>
<dbReference type="InterPro" id="IPR021916">
    <property type="entry name" value="DUF3527"/>
</dbReference>